<dbReference type="Proteomes" id="UP000199480">
    <property type="component" value="Chromosome I"/>
</dbReference>
<reference evidence="2" key="1">
    <citation type="submission" date="2016-10" db="EMBL/GenBank/DDBJ databases">
        <authorList>
            <person name="Varghese N."/>
            <person name="Submissions S."/>
        </authorList>
    </citation>
    <scope>NUCLEOTIDE SEQUENCE [LARGE SCALE GENOMIC DNA]</scope>
    <source>
        <strain evidence="2">DSM 22620</strain>
    </source>
</reference>
<organism evidence="1 2">
    <name type="scientific">Parafannyhessea umbonata</name>
    <dbReference type="NCBI Taxonomy" id="604330"/>
    <lineage>
        <taxon>Bacteria</taxon>
        <taxon>Bacillati</taxon>
        <taxon>Actinomycetota</taxon>
        <taxon>Coriobacteriia</taxon>
        <taxon>Coriobacteriales</taxon>
        <taxon>Atopobiaceae</taxon>
        <taxon>Parafannyhessea</taxon>
    </lineage>
</organism>
<name>A0A1H1LCQ9_9ACTN</name>
<dbReference type="EMBL" id="LT629759">
    <property type="protein sequence ID" value="SDR72381.1"/>
    <property type="molecule type" value="Genomic_DNA"/>
</dbReference>
<gene>
    <name evidence="1" type="ORF">SAMN04489857_0859</name>
</gene>
<dbReference type="AlphaFoldDB" id="A0A1H1LCQ9"/>
<proteinExistence type="predicted"/>
<evidence type="ECO:0000313" key="2">
    <source>
        <dbReference type="Proteomes" id="UP000199480"/>
    </source>
</evidence>
<accession>A0A1H1LCQ9</accession>
<sequence>MQYTKPTILKAEKVQGAKCGDGPCGRPCSKKA</sequence>
<protein>
    <submittedName>
        <fullName evidence="1">Uncharacterized protein</fullName>
    </submittedName>
</protein>
<evidence type="ECO:0000313" key="1">
    <source>
        <dbReference type="EMBL" id="SDR72381.1"/>
    </source>
</evidence>